<organism evidence="2 3">
    <name type="scientific">Rubroshorea leprosula</name>
    <dbReference type="NCBI Taxonomy" id="152421"/>
    <lineage>
        <taxon>Eukaryota</taxon>
        <taxon>Viridiplantae</taxon>
        <taxon>Streptophyta</taxon>
        <taxon>Embryophyta</taxon>
        <taxon>Tracheophyta</taxon>
        <taxon>Spermatophyta</taxon>
        <taxon>Magnoliopsida</taxon>
        <taxon>eudicotyledons</taxon>
        <taxon>Gunneridae</taxon>
        <taxon>Pentapetalae</taxon>
        <taxon>rosids</taxon>
        <taxon>malvids</taxon>
        <taxon>Malvales</taxon>
        <taxon>Dipterocarpaceae</taxon>
        <taxon>Rubroshorea</taxon>
    </lineage>
</organism>
<accession>A0AAV5IAA8</accession>
<feature type="compositionally biased region" description="Basic and acidic residues" evidence="1">
    <location>
        <begin position="60"/>
        <end position="76"/>
    </location>
</feature>
<evidence type="ECO:0000313" key="2">
    <source>
        <dbReference type="EMBL" id="GKU95975.1"/>
    </source>
</evidence>
<sequence>MAIPTQLVILPGLNQVGSNNRSSTAQESAAASSPASHATSKTHCGQRNGCNQQKRRARRKMENRLEEQSRDSGDKKLKLHGKRKNWARELTRSGIRYLTSPISYILRKARAFYNDFCCDSYNDRIWGNEAMLLANPYFSIPVIPPPSVAQVM</sequence>
<protein>
    <submittedName>
        <fullName evidence="2">Uncharacterized protein</fullName>
    </submittedName>
</protein>
<feature type="region of interest" description="Disordered" evidence="1">
    <location>
        <begin position="14"/>
        <end position="81"/>
    </location>
</feature>
<reference evidence="2 3" key="1">
    <citation type="journal article" date="2021" name="Commun. Biol.">
        <title>The genome of Shorea leprosula (Dipterocarpaceae) highlights the ecological relevance of drought in aseasonal tropical rainforests.</title>
        <authorList>
            <person name="Ng K.K.S."/>
            <person name="Kobayashi M.J."/>
            <person name="Fawcett J.A."/>
            <person name="Hatakeyama M."/>
            <person name="Paape T."/>
            <person name="Ng C.H."/>
            <person name="Ang C.C."/>
            <person name="Tnah L.H."/>
            <person name="Lee C.T."/>
            <person name="Nishiyama T."/>
            <person name="Sese J."/>
            <person name="O'Brien M.J."/>
            <person name="Copetti D."/>
            <person name="Mohd Noor M.I."/>
            <person name="Ong R.C."/>
            <person name="Putra M."/>
            <person name="Sireger I.Z."/>
            <person name="Indrioko S."/>
            <person name="Kosugi Y."/>
            <person name="Izuno A."/>
            <person name="Isagi Y."/>
            <person name="Lee S.L."/>
            <person name="Shimizu K.K."/>
        </authorList>
    </citation>
    <scope>NUCLEOTIDE SEQUENCE [LARGE SCALE GENOMIC DNA]</scope>
    <source>
        <strain evidence="2">214</strain>
    </source>
</reference>
<comment type="caution">
    <text evidence="2">The sequence shown here is derived from an EMBL/GenBank/DDBJ whole genome shotgun (WGS) entry which is preliminary data.</text>
</comment>
<evidence type="ECO:0000256" key="1">
    <source>
        <dbReference type="SAM" id="MobiDB-lite"/>
    </source>
</evidence>
<proteinExistence type="predicted"/>
<dbReference type="Proteomes" id="UP001054252">
    <property type="component" value="Unassembled WGS sequence"/>
</dbReference>
<evidence type="ECO:0000313" key="3">
    <source>
        <dbReference type="Proteomes" id="UP001054252"/>
    </source>
</evidence>
<dbReference type="EMBL" id="BPVZ01000009">
    <property type="protein sequence ID" value="GKU95975.1"/>
    <property type="molecule type" value="Genomic_DNA"/>
</dbReference>
<feature type="compositionally biased region" description="Low complexity" evidence="1">
    <location>
        <begin position="22"/>
        <end position="42"/>
    </location>
</feature>
<keyword evidence="3" id="KW-1185">Reference proteome</keyword>
<feature type="compositionally biased region" description="Polar residues" evidence="1">
    <location>
        <begin position="43"/>
        <end position="52"/>
    </location>
</feature>
<name>A0AAV5IAA8_9ROSI</name>
<gene>
    <name evidence="2" type="ORF">SLEP1_g9263</name>
</gene>
<dbReference type="AlphaFoldDB" id="A0AAV5IAA8"/>